<accession>A0ACC0DLX5</accession>
<comment type="caution">
    <text evidence="1">The sequence shown here is derived from an EMBL/GenBank/DDBJ whole genome shotgun (WGS) entry which is preliminary data.</text>
</comment>
<dbReference type="Proteomes" id="UP001497680">
    <property type="component" value="Unassembled WGS sequence"/>
</dbReference>
<reference evidence="1 2" key="1">
    <citation type="journal article" date="2022" name="New Phytol.">
        <title>Ecological generalism drives hyperdiversity of secondary metabolite gene clusters in xylarialean endophytes.</title>
        <authorList>
            <person name="Franco M.E.E."/>
            <person name="Wisecaver J.H."/>
            <person name="Arnold A.E."/>
            <person name="Ju Y.M."/>
            <person name="Slot J.C."/>
            <person name="Ahrendt S."/>
            <person name="Moore L.P."/>
            <person name="Eastman K.E."/>
            <person name="Scott K."/>
            <person name="Konkel Z."/>
            <person name="Mondo S.J."/>
            <person name="Kuo A."/>
            <person name="Hayes R.D."/>
            <person name="Haridas S."/>
            <person name="Andreopoulos B."/>
            <person name="Riley R."/>
            <person name="LaButti K."/>
            <person name="Pangilinan J."/>
            <person name="Lipzen A."/>
            <person name="Amirebrahimi M."/>
            <person name="Yan J."/>
            <person name="Adam C."/>
            <person name="Keymanesh K."/>
            <person name="Ng V."/>
            <person name="Louie K."/>
            <person name="Northen T."/>
            <person name="Drula E."/>
            <person name="Henrissat B."/>
            <person name="Hsieh H.M."/>
            <person name="Youens-Clark K."/>
            <person name="Lutzoni F."/>
            <person name="Miadlikowska J."/>
            <person name="Eastwood D.C."/>
            <person name="Hamelin R.C."/>
            <person name="Grigoriev I.V."/>
            <person name="U'Ren J.M."/>
        </authorList>
    </citation>
    <scope>NUCLEOTIDE SEQUENCE [LARGE SCALE GENOMIC DNA]</scope>
    <source>
        <strain evidence="1 2">ER1909</strain>
    </source>
</reference>
<sequence length="287" mass="32303">MLSSIGRAAVKRLVSTTAATSLHRIAVPRLVANTPKPNHAFIRSFATPGRPKASTKQNATKKPVAKQAKSTKSETTPELIPKRVVRRRKPLTPEKEAILEKRELKKTALLSEPKSLPVIPWTVFVKEETNHKDVPDAIGLRGRMGQLAQDYKNLPASELQRLTNVAEENKVTYAATYKAWVESHTAAEIRAAIKARQLLKRKFNYPPTRTSKTIHDDRIPKRPLNAFSLFTKARWASGDYAQYGSVPEATKVIAKEWKNLPRTERQAYDDLAKANTEQYNKEVKSAF</sequence>
<gene>
    <name evidence="1" type="ORF">F4821DRAFT_5091</name>
</gene>
<organism evidence="1 2">
    <name type="scientific">Hypoxylon rubiginosum</name>
    <dbReference type="NCBI Taxonomy" id="110542"/>
    <lineage>
        <taxon>Eukaryota</taxon>
        <taxon>Fungi</taxon>
        <taxon>Dikarya</taxon>
        <taxon>Ascomycota</taxon>
        <taxon>Pezizomycotina</taxon>
        <taxon>Sordariomycetes</taxon>
        <taxon>Xylariomycetidae</taxon>
        <taxon>Xylariales</taxon>
        <taxon>Hypoxylaceae</taxon>
        <taxon>Hypoxylon</taxon>
    </lineage>
</organism>
<proteinExistence type="predicted"/>
<name>A0ACC0DLX5_9PEZI</name>
<keyword evidence="2" id="KW-1185">Reference proteome</keyword>
<dbReference type="EMBL" id="MU394280">
    <property type="protein sequence ID" value="KAI6093787.1"/>
    <property type="molecule type" value="Genomic_DNA"/>
</dbReference>
<evidence type="ECO:0000313" key="1">
    <source>
        <dbReference type="EMBL" id="KAI6093787.1"/>
    </source>
</evidence>
<evidence type="ECO:0000313" key="2">
    <source>
        <dbReference type="Proteomes" id="UP001497680"/>
    </source>
</evidence>
<protein>
    <submittedName>
        <fullName evidence="1">Uncharacterized protein</fullName>
    </submittedName>
</protein>